<proteinExistence type="predicted"/>
<dbReference type="InterPro" id="IPR029071">
    <property type="entry name" value="Ubiquitin-like_domsf"/>
</dbReference>
<comment type="caution">
    <text evidence="3">The sequence shown here is derived from an EMBL/GenBank/DDBJ whole genome shotgun (WGS) entry which is preliminary data.</text>
</comment>
<dbReference type="InterPro" id="IPR000626">
    <property type="entry name" value="Ubiquitin-like_dom"/>
</dbReference>
<gene>
    <name evidence="3" type="ORF">Bca52824_022786</name>
</gene>
<reference evidence="3 4" key="1">
    <citation type="submission" date="2020-02" db="EMBL/GenBank/DDBJ databases">
        <authorList>
            <person name="Ma Q."/>
            <person name="Huang Y."/>
            <person name="Song X."/>
            <person name="Pei D."/>
        </authorList>
    </citation>
    <scope>NUCLEOTIDE SEQUENCE [LARGE SCALE GENOMIC DNA]</scope>
    <source>
        <strain evidence="3">Sxm20200214</strain>
        <tissue evidence="3">Leaf</tissue>
    </source>
</reference>
<dbReference type="OrthoDB" id="1914694at2759"/>
<dbReference type="InterPro" id="IPR019956">
    <property type="entry name" value="Ubiquitin_dom"/>
</dbReference>
<protein>
    <recommendedName>
        <fullName evidence="2">Ubiquitin-like domain-containing protein</fullName>
    </recommendedName>
</protein>
<name>A0A8X8ART1_BRACI</name>
<dbReference type="Pfam" id="PF00240">
    <property type="entry name" value="ubiquitin"/>
    <property type="match status" value="1"/>
</dbReference>
<dbReference type="EMBL" id="JAAMPC010000005">
    <property type="protein sequence ID" value="KAG2311229.1"/>
    <property type="molecule type" value="Genomic_DNA"/>
</dbReference>
<evidence type="ECO:0000259" key="2">
    <source>
        <dbReference type="PROSITE" id="PS50053"/>
    </source>
</evidence>
<evidence type="ECO:0000313" key="4">
    <source>
        <dbReference type="Proteomes" id="UP000886595"/>
    </source>
</evidence>
<feature type="domain" description="Ubiquitin-like" evidence="2">
    <location>
        <begin position="30"/>
        <end position="86"/>
    </location>
</feature>
<dbReference type="SUPFAM" id="SSF54236">
    <property type="entry name" value="Ubiquitin-like"/>
    <property type="match status" value="1"/>
</dbReference>
<dbReference type="PRINTS" id="PR00348">
    <property type="entry name" value="UBIQUITIN"/>
</dbReference>
<dbReference type="PANTHER" id="PTHR10666">
    <property type="entry name" value="UBIQUITIN"/>
    <property type="match status" value="1"/>
</dbReference>
<dbReference type="Proteomes" id="UP000886595">
    <property type="component" value="Unassembled WGS sequence"/>
</dbReference>
<sequence length="90" mass="9937">MFDALALACHNKHVSYRSGPKYCGGHQHKSDTLDLTNEHVEQKDGIPPVQQRLIYSRKQLADDKLAKDYDIEGASILNLVLALCGGFGVL</sequence>
<dbReference type="GO" id="GO:0003729">
    <property type="term" value="F:mRNA binding"/>
    <property type="evidence" value="ECO:0007669"/>
    <property type="project" value="UniProtKB-ARBA"/>
</dbReference>
<keyword evidence="1" id="KW-1017">Isopeptide bond</keyword>
<dbReference type="InterPro" id="IPR050158">
    <property type="entry name" value="Ubiquitin_ubiquitin-like"/>
</dbReference>
<organism evidence="3 4">
    <name type="scientific">Brassica carinata</name>
    <name type="common">Ethiopian mustard</name>
    <name type="synonym">Abyssinian cabbage</name>
    <dbReference type="NCBI Taxonomy" id="52824"/>
    <lineage>
        <taxon>Eukaryota</taxon>
        <taxon>Viridiplantae</taxon>
        <taxon>Streptophyta</taxon>
        <taxon>Embryophyta</taxon>
        <taxon>Tracheophyta</taxon>
        <taxon>Spermatophyta</taxon>
        <taxon>Magnoliopsida</taxon>
        <taxon>eudicotyledons</taxon>
        <taxon>Gunneridae</taxon>
        <taxon>Pentapetalae</taxon>
        <taxon>rosids</taxon>
        <taxon>malvids</taxon>
        <taxon>Brassicales</taxon>
        <taxon>Brassicaceae</taxon>
        <taxon>Brassiceae</taxon>
        <taxon>Brassica</taxon>
    </lineage>
</organism>
<dbReference type="Gene3D" id="3.10.20.90">
    <property type="entry name" value="Phosphatidylinositol 3-kinase Catalytic Subunit, Chain A, domain 1"/>
    <property type="match status" value="1"/>
</dbReference>
<dbReference type="AlphaFoldDB" id="A0A8X8ART1"/>
<keyword evidence="4" id="KW-1185">Reference proteome</keyword>
<accession>A0A8X8ART1</accession>
<dbReference type="PROSITE" id="PS50053">
    <property type="entry name" value="UBIQUITIN_2"/>
    <property type="match status" value="1"/>
</dbReference>
<evidence type="ECO:0000256" key="1">
    <source>
        <dbReference type="ARBA" id="ARBA00022499"/>
    </source>
</evidence>
<evidence type="ECO:0000313" key="3">
    <source>
        <dbReference type="EMBL" id="KAG2311229.1"/>
    </source>
</evidence>